<evidence type="ECO:0000313" key="12">
    <source>
        <dbReference type="Proteomes" id="UP001152795"/>
    </source>
</evidence>
<comment type="catalytic activity">
    <reaction evidence="8">
        <text>N-terminal L-seryl-L-prolyl-L-lysyl-[protein] + 3 S-adenosyl-L-methionine = N-terminal N,N,N-trimethyl-L-seryl-L-prolyl-L-lysyl-[protein] + 3 S-adenosyl-L-homocysteine + 3 H(+)</text>
        <dbReference type="Rhea" id="RHEA:54724"/>
        <dbReference type="Rhea" id="RHEA-COMP:13789"/>
        <dbReference type="Rhea" id="RHEA-COMP:13973"/>
        <dbReference type="ChEBI" id="CHEBI:15378"/>
        <dbReference type="ChEBI" id="CHEBI:57856"/>
        <dbReference type="ChEBI" id="CHEBI:59789"/>
        <dbReference type="ChEBI" id="CHEBI:138061"/>
        <dbReference type="ChEBI" id="CHEBI:138317"/>
        <dbReference type="EC" id="2.1.1.244"/>
    </reaction>
</comment>
<evidence type="ECO:0000256" key="3">
    <source>
        <dbReference type="ARBA" id="ARBA00022679"/>
    </source>
</evidence>
<dbReference type="PANTHER" id="PTHR12753">
    <property type="entry name" value="AD-003 - RELATED"/>
    <property type="match status" value="1"/>
</dbReference>
<dbReference type="EMBL" id="CACRXK020000265">
    <property type="protein sequence ID" value="CAB3980170.1"/>
    <property type="molecule type" value="Genomic_DNA"/>
</dbReference>
<evidence type="ECO:0000256" key="10">
    <source>
        <dbReference type="ARBA" id="ARBA00048167"/>
    </source>
</evidence>
<evidence type="ECO:0000256" key="9">
    <source>
        <dbReference type="ARBA" id="ARBA00047885"/>
    </source>
</evidence>
<evidence type="ECO:0000256" key="2">
    <source>
        <dbReference type="ARBA" id="ARBA00022603"/>
    </source>
</evidence>
<dbReference type="Pfam" id="PF05891">
    <property type="entry name" value="Methyltransf_PK"/>
    <property type="match status" value="1"/>
</dbReference>
<dbReference type="SUPFAM" id="SSF53335">
    <property type="entry name" value="S-adenosyl-L-methionine-dependent methyltransferases"/>
    <property type="match status" value="1"/>
</dbReference>
<keyword evidence="2 11" id="KW-0489">Methyltransferase</keyword>
<evidence type="ECO:0000256" key="5">
    <source>
        <dbReference type="ARBA" id="ARBA00039112"/>
    </source>
</evidence>
<evidence type="ECO:0000256" key="4">
    <source>
        <dbReference type="ARBA" id="ARBA00022691"/>
    </source>
</evidence>
<accession>A0A6S7G2D5</accession>
<keyword evidence="3" id="KW-0808">Transferase</keyword>
<dbReference type="GO" id="GO:0071885">
    <property type="term" value="F:N-terminal protein N-methyltransferase activity"/>
    <property type="evidence" value="ECO:0007669"/>
    <property type="project" value="UniProtKB-EC"/>
</dbReference>
<evidence type="ECO:0000256" key="1">
    <source>
        <dbReference type="ARBA" id="ARBA00009059"/>
    </source>
</evidence>
<comment type="catalytic activity">
    <reaction evidence="10">
        <text>N-terminal L-alanyl-L-prolyl-L-lysyl-[protein] + 3 S-adenosyl-L-methionine = N-terminal N,N,N-trimethyl-L-alanyl-L-prolyl-L-lysyl-[protein] + 3 S-adenosyl-L-homocysteine + 3 H(+)</text>
        <dbReference type="Rhea" id="RHEA:54712"/>
        <dbReference type="Rhea" id="RHEA-COMP:13785"/>
        <dbReference type="Rhea" id="RHEA-COMP:13971"/>
        <dbReference type="ChEBI" id="CHEBI:15378"/>
        <dbReference type="ChEBI" id="CHEBI:57856"/>
        <dbReference type="ChEBI" id="CHEBI:59789"/>
        <dbReference type="ChEBI" id="CHEBI:138057"/>
        <dbReference type="ChEBI" id="CHEBI:138315"/>
        <dbReference type="EC" id="2.1.1.244"/>
    </reaction>
</comment>
<organism evidence="11 12">
    <name type="scientific">Paramuricea clavata</name>
    <name type="common">Red gorgonian</name>
    <name type="synonym">Violescent sea-whip</name>
    <dbReference type="NCBI Taxonomy" id="317549"/>
    <lineage>
        <taxon>Eukaryota</taxon>
        <taxon>Metazoa</taxon>
        <taxon>Cnidaria</taxon>
        <taxon>Anthozoa</taxon>
        <taxon>Octocorallia</taxon>
        <taxon>Malacalcyonacea</taxon>
        <taxon>Plexauridae</taxon>
        <taxon>Paramuricea</taxon>
    </lineage>
</organism>
<dbReference type="Gene3D" id="3.40.50.150">
    <property type="entry name" value="Vaccinia Virus protein VP39"/>
    <property type="match status" value="1"/>
</dbReference>
<name>A0A6S7G2D5_PARCT</name>
<dbReference type="OrthoDB" id="1298661at2759"/>
<dbReference type="InterPro" id="IPR029063">
    <property type="entry name" value="SAM-dependent_MTases_sf"/>
</dbReference>
<comment type="caution">
    <text evidence="11">The sequence shown here is derived from an EMBL/GenBank/DDBJ whole genome shotgun (WGS) entry which is preliminary data.</text>
</comment>
<comment type="catalytic activity">
    <reaction evidence="9">
        <text>N-terminal L-prolyl-L-prolyl-L-lysyl-[protein] + 2 S-adenosyl-L-methionine = N-terminal N,N-dimethyl-L-prolyl-L-prolyl-L-lysyl-[protein] + 2 S-adenosyl-L-homocysteine + 2 H(+)</text>
        <dbReference type="Rhea" id="RHEA:54736"/>
        <dbReference type="Rhea" id="RHEA-COMP:13787"/>
        <dbReference type="Rhea" id="RHEA-COMP:13974"/>
        <dbReference type="ChEBI" id="CHEBI:15378"/>
        <dbReference type="ChEBI" id="CHEBI:57856"/>
        <dbReference type="ChEBI" id="CHEBI:59789"/>
        <dbReference type="ChEBI" id="CHEBI:138059"/>
        <dbReference type="ChEBI" id="CHEBI:138318"/>
        <dbReference type="EC" id="2.1.1.244"/>
    </reaction>
</comment>
<dbReference type="GO" id="GO:0032259">
    <property type="term" value="P:methylation"/>
    <property type="evidence" value="ECO:0007669"/>
    <property type="project" value="UniProtKB-KW"/>
</dbReference>
<evidence type="ECO:0000256" key="8">
    <source>
        <dbReference type="ARBA" id="ARBA00047306"/>
    </source>
</evidence>
<dbReference type="Proteomes" id="UP001152795">
    <property type="component" value="Unassembled WGS sequence"/>
</dbReference>
<sequence>MDFTPAAKRYNLIWVQWVLLYLTDDDLVEFLQRCQAALLPNGLICLKENIATKRSVTDQQDSSITRTDKRLKKLFTKAGLNVIKQDTQRGFPKGLFKVKMYALRP</sequence>
<evidence type="ECO:0000256" key="7">
    <source>
        <dbReference type="ARBA" id="ARBA00043129"/>
    </source>
</evidence>
<comment type="similarity">
    <text evidence="1">Belongs to the methyltransferase superfamily. NTM1 family.</text>
</comment>
<keyword evidence="4" id="KW-0949">S-adenosyl-L-methionine</keyword>
<dbReference type="GO" id="GO:0005737">
    <property type="term" value="C:cytoplasm"/>
    <property type="evidence" value="ECO:0007669"/>
    <property type="project" value="TreeGrafter"/>
</dbReference>
<evidence type="ECO:0000313" key="11">
    <source>
        <dbReference type="EMBL" id="CAB3980170.1"/>
    </source>
</evidence>
<dbReference type="InterPro" id="IPR008576">
    <property type="entry name" value="MeTrfase_NTM1"/>
</dbReference>
<dbReference type="PANTHER" id="PTHR12753:SF0">
    <property type="entry name" value="ALPHA N-TERMINAL PROTEIN METHYLTRANSFERASE 1"/>
    <property type="match status" value="1"/>
</dbReference>
<dbReference type="AlphaFoldDB" id="A0A6S7G2D5"/>
<gene>
    <name evidence="11" type="ORF">PACLA_8A052856</name>
</gene>
<proteinExistence type="inferred from homology"/>
<protein>
    <recommendedName>
        <fullName evidence="6">Alpha N-terminal protein methyltransferase 1</fullName>
        <ecNumber evidence="5">2.1.1.244</ecNumber>
    </recommendedName>
    <alternativeName>
        <fullName evidence="7">X-Pro-Lys N-terminal protein methyltransferase 1</fullName>
    </alternativeName>
</protein>
<keyword evidence="12" id="KW-1185">Reference proteome</keyword>
<evidence type="ECO:0000256" key="6">
    <source>
        <dbReference type="ARBA" id="ARBA00039449"/>
    </source>
</evidence>
<dbReference type="EC" id="2.1.1.244" evidence="5"/>
<reference evidence="11" key="1">
    <citation type="submission" date="2020-04" db="EMBL/GenBank/DDBJ databases">
        <authorList>
            <person name="Alioto T."/>
            <person name="Alioto T."/>
            <person name="Gomez Garrido J."/>
        </authorList>
    </citation>
    <scope>NUCLEOTIDE SEQUENCE</scope>
    <source>
        <strain evidence="11">A484AB</strain>
    </source>
</reference>